<feature type="domain" description="Nucleoprotein TPR/MPL1" evidence="7">
    <location>
        <begin position="185"/>
        <end position="261"/>
    </location>
</feature>
<evidence type="ECO:0000256" key="5">
    <source>
        <dbReference type="SAM" id="MobiDB-lite"/>
    </source>
</evidence>
<comment type="subcellular location">
    <subcellularLocation>
        <location evidence="1">Nucleus</location>
    </subcellularLocation>
</comment>
<evidence type="ECO:0008006" key="11">
    <source>
        <dbReference type="Google" id="ProtNLM"/>
    </source>
</evidence>
<reference evidence="9" key="1">
    <citation type="journal article" date="2023" name="Mol. Plant Microbe Interact.">
        <title>Elucidating the Obligate Nature and Biological Capacity of an Invasive Fungal Corn Pathogen.</title>
        <authorList>
            <person name="MacCready J.S."/>
            <person name="Roggenkamp E.M."/>
            <person name="Gdanetz K."/>
            <person name="Chilvers M.I."/>
        </authorList>
    </citation>
    <scope>NUCLEOTIDE SEQUENCE</scope>
    <source>
        <strain evidence="9">PM02</strain>
    </source>
</reference>
<feature type="region of interest" description="Disordered" evidence="5">
    <location>
        <begin position="931"/>
        <end position="962"/>
    </location>
</feature>
<comment type="caution">
    <text evidence="9">The sequence shown here is derived from an EMBL/GenBank/DDBJ whole genome shotgun (WGS) entry which is preliminary data.</text>
</comment>
<feature type="domain" description="Nucleoprotein TPR/MLP1-2" evidence="6">
    <location>
        <begin position="1075"/>
        <end position="1197"/>
    </location>
</feature>
<organism evidence="9 10">
    <name type="scientific">Phyllachora maydis</name>
    <dbReference type="NCBI Taxonomy" id="1825666"/>
    <lineage>
        <taxon>Eukaryota</taxon>
        <taxon>Fungi</taxon>
        <taxon>Dikarya</taxon>
        <taxon>Ascomycota</taxon>
        <taxon>Pezizomycotina</taxon>
        <taxon>Sordariomycetes</taxon>
        <taxon>Sordariomycetidae</taxon>
        <taxon>Phyllachorales</taxon>
        <taxon>Phyllachoraceae</taxon>
        <taxon>Phyllachora</taxon>
    </lineage>
</organism>
<evidence type="ECO:0000259" key="6">
    <source>
        <dbReference type="Pfam" id="PF07926"/>
    </source>
</evidence>
<feature type="coiled-coil region" evidence="4">
    <location>
        <begin position="419"/>
        <end position="474"/>
    </location>
</feature>
<dbReference type="Proteomes" id="UP001217918">
    <property type="component" value="Unassembled WGS sequence"/>
</dbReference>
<dbReference type="GO" id="GO:0006606">
    <property type="term" value="P:protein import into nucleus"/>
    <property type="evidence" value="ECO:0007669"/>
    <property type="project" value="InterPro"/>
</dbReference>
<keyword evidence="3" id="KW-0539">Nucleus</keyword>
<evidence type="ECO:0000259" key="8">
    <source>
        <dbReference type="Pfam" id="PF25785"/>
    </source>
</evidence>
<feature type="coiled-coil region" evidence="4">
    <location>
        <begin position="966"/>
        <end position="1187"/>
    </location>
</feature>
<dbReference type="PANTHER" id="PTHR18898">
    <property type="entry name" value="NUCLEOPROTEIN TPR-RELATED"/>
    <property type="match status" value="1"/>
</dbReference>
<feature type="compositionally biased region" description="Basic and acidic residues" evidence="5">
    <location>
        <begin position="931"/>
        <end position="940"/>
    </location>
</feature>
<dbReference type="PANTHER" id="PTHR18898:SF2">
    <property type="entry name" value="NUCLEOPROTEIN TPR"/>
    <property type="match status" value="1"/>
</dbReference>
<protein>
    <recommendedName>
        <fullName evidence="11">Nucleoprotein TPR/MLP1 domain-containing protein</fullName>
    </recommendedName>
</protein>
<accession>A0AAD9IBY0</accession>
<feature type="coiled-coil region" evidence="4">
    <location>
        <begin position="73"/>
        <end position="114"/>
    </location>
</feature>
<dbReference type="GO" id="GO:0005643">
    <property type="term" value="C:nuclear pore"/>
    <property type="evidence" value="ECO:0007669"/>
    <property type="project" value="TreeGrafter"/>
</dbReference>
<dbReference type="Pfam" id="PF07926">
    <property type="entry name" value="TPR_MLP1_2"/>
    <property type="match status" value="1"/>
</dbReference>
<dbReference type="EMBL" id="JAQQPM010000008">
    <property type="protein sequence ID" value="KAK2074484.1"/>
    <property type="molecule type" value="Genomic_DNA"/>
</dbReference>
<dbReference type="Pfam" id="PF25481">
    <property type="entry name" value="Nucleoprot-TPR"/>
    <property type="match status" value="1"/>
</dbReference>
<feature type="region of interest" description="Disordered" evidence="5">
    <location>
        <begin position="1510"/>
        <end position="1532"/>
    </location>
</feature>
<feature type="region of interest" description="Disordered" evidence="5">
    <location>
        <begin position="320"/>
        <end position="349"/>
    </location>
</feature>
<evidence type="ECO:0000256" key="2">
    <source>
        <dbReference type="ARBA" id="ARBA00023054"/>
    </source>
</evidence>
<evidence type="ECO:0000256" key="4">
    <source>
        <dbReference type="SAM" id="Coils"/>
    </source>
</evidence>
<dbReference type="GO" id="GO:0006406">
    <property type="term" value="P:mRNA export from nucleus"/>
    <property type="evidence" value="ECO:0007669"/>
    <property type="project" value="TreeGrafter"/>
</dbReference>
<dbReference type="Gene3D" id="1.10.287.1490">
    <property type="match status" value="1"/>
</dbReference>
<evidence type="ECO:0000256" key="3">
    <source>
        <dbReference type="ARBA" id="ARBA00023242"/>
    </source>
</evidence>
<evidence type="ECO:0000259" key="7">
    <source>
        <dbReference type="Pfam" id="PF25481"/>
    </source>
</evidence>
<sequence length="1913" mass="216008">MAAADVDVGYVSAHLGVPDHTISTAIAKPTIELVKAILQAVAAKAQSYDALEADKLQLEIEREAIVRGSEAKCVQFKETAERALKEVEGLREKLRSEENARQALENELQALRSSTLTSSSDLDTLRARVLSLETSNRETLAVLESKNAAHADLARDLQEQHEKTVKLHQEINSLRTAVDKAQASERVAKFREDTAKQELELAKQHNDWLEKELKAKSEESLKSRKEKGARIAELQRLHDDANSRIESLQRTEQQLRSRIDEAQQKAEDALTHVQQLQEAAAREREDYQQQLDSHKRVAELKDQQAQNAKDRLEELDRTYQRARDDEHHQRRVLQGDLEQEQQQRAELEKRAGELQAQVDLLEAALGSRDVPPGSAPQTPRANGSLLGRALSPFGTPASLRGRSSMVDVHEQLYNLKGQLVGEQRRSKKLQEELDDMANILEAKVPEIEELNAEAERLRNEIIQMSQVMEQAFEERDAALKDARKAKSGEASAKSELRIRETQVRDLSTQVRVLLFNIQAHEKGLDHLTEEEVAYFERVRRDELSEHATADTSDTHQFITERFVIFKNITELQAQNQELGRVIRELADKMDSAEALAAQQQAASDEKEVQRLRKMVSTLEEDVTRINERMTAHMRERDMFRRMLGTRASTADIQTAMGASGNGVNREVLTSIEQTLHVDEHDVATALRELQAQFDAYRQDQNEDRKALTEQIDRLSSEKTSLQSEVARITSQLTLAQERYSMLESNYKAVQFEKQELQNRNQSLCEEAAKHDMRTQQVAEDLVETKGFLESMRSENANLRAEKTLYREIQDRLSQDRENLAQEKSRLNDILAQQQSLSNQRELDDNEAKRRLQRQIDSLDSELATTKRRLSEETEEVKKLQLRKEFDGQQYQKRIDELTSALGQLKQENVALKTARDHLQARMSELEVEVRNAQDRAERLRPHPTPRAGASVNGPSGSDDDSTLARVTEQELEMDDLKSELELAKAKVKNAEEQSEAFKQLSRELEEELARMNEAQETLQTELNATLNTKDATIGELQQRVDALNTEMSNVTSELNSLRDSQADVARKSEDRERLLNSENQRLKEEVDSYKETAKQHQQDLRSQANIAAKAQKEYESELLKHAEAAKLLQELRADHNKLKTSAASWRAEADSAKITLDQSKLSWEERRQQFEQEVLELKARHDDAVKQNTTLHEQFERVAAQIATLQQSRTAGEAEQDGAAAATANPALEGMRDLANYLKREKEILEVQLDIKTQEHKRLQQQLDYAQSQLDDTRLKLEQERNASAQSSRNLMTHQGLMDKLNELNLIRESNTTLRNENRRVRADLEGRSAQITELEQRIQPLEARISELDLDKQFKDAEIKQLQEDRERSQKRMESILNKYGQVDPEELEALKKKVEGLESERNALMQSEERLQGKIKEAEATFEGEKTALRNRLAEQFKTNYSKVKAQRDEFQKERDALQQELNTAKEHLADLEQKLVTARDEKAALEDEIRQLGQEVQDARSAAVAQMTSTIGQEQAPVTDGQEAPAASQPDAVLAGQLEELRRELEDVTRLKDAAQAEVQSLQTQLAAALAQRDEALAQAEVAAAQAGLDSAEAGKGVAHAGLSDGERKALEQKIAEAEAKVAEAETRAREIEANGDAVVKQRSEKMKNTFNERFASMKQKLEQEAGEAKSRMQAEFDLKMEQERTIWKATSAGSIAAVSANGVPATPAKTDGTVSQSPVFTRPTINMADLNDAQTRELLERNNTVKNIVASNIRKRLDVEAKKVKEEAEAAIKADWEQKLNAAREQEKNLVEKRIGLQKHMSDTKLRVLGAKWEVVEKAAKETPQRPLRHLKRLQPLRQWAHRGQPPCSKHSLPGPVFRCPGVLAAVPIQTVEGAAVLVVVLTRLPAVVGQVIGDAAAAVAALAVQVAT</sequence>
<evidence type="ECO:0000313" key="10">
    <source>
        <dbReference type="Proteomes" id="UP001217918"/>
    </source>
</evidence>
<keyword evidence="2 4" id="KW-0175">Coiled coil</keyword>
<dbReference type="InterPro" id="IPR057974">
    <property type="entry name" value="NUA/TPR/MLP1-2-like_dom"/>
</dbReference>
<feature type="coiled-coil region" evidence="4">
    <location>
        <begin position="568"/>
        <end position="635"/>
    </location>
</feature>
<keyword evidence="10" id="KW-1185">Reference proteome</keyword>
<feature type="coiled-coil region" evidence="4">
    <location>
        <begin position="1541"/>
        <end position="1582"/>
    </location>
</feature>
<proteinExistence type="predicted"/>
<evidence type="ECO:0000256" key="1">
    <source>
        <dbReference type="ARBA" id="ARBA00004123"/>
    </source>
</evidence>
<feature type="coiled-coil region" evidence="4">
    <location>
        <begin position="1611"/>
        <end position="1675"/>
    </location>
</feature>
<dbReference type="InterPro" id="IPR012929">
    <property type="entry name" value="Nucleoprot-TPR/MLP1-2_dom"/>
</dbReference>
<feature type="domain" description="NUA/TPR/MLP1-2-like" evidence="8">
    <location>
        <begin position="482"/>
        <end position="594"/>
    </location>
</feature>
<gene>
    <name evidence="9" type="ORF">P8C59_008689</name>
</gene>
<evidence type="ECO:0000313" key="9">
    <source>
        <dbReference type="EMBL" id="KAK2074484.1"/>
    </source>
</evidence>
<name>A0AAD9IBY0_9PEZI</name>
<dbReference type="Pfam" id="PF25785">
    <property type="entry name" value="TPR"/>
    <property type="match status" value="1"/>
</dbReference>
<dbReference type="InterPro" id="IPR057577">
    <property type="entry name" value="Nucleoprot-TPR/MLP1_dom"/>
</dbReference>
<feature type="coiled-coil region" evidence="4">
    <location>
        <begin position="1242"/>
        <end position="1283"/>
    </location>
</feature>
<feature type="coiled-coil region" evidence="4">
    <location>
        <begin position="1758"/>
        <end position="1797"/>
    </location>
</feature>
<feature type="coiled-coil region" evidence="4">
    <location>
        <begin position="1318"/>
        <end position="1505"/>
    </location>
</feature>
<dbReference type="GO" id="GO:0017056">
    <property type="term" value="F:structural constituent of nuclear pore"/>
    <property type="evidence" value="ECO:0007669"/>
    <property type="project" value="TreeGrafter"/>
</dbReference>